<sequence>MSSLIKDAMYSSLLAPYMPLFKMAGLATQVIVFLVFFILSIVLLAGSSKSKQGGLITISVFIFLMTLALPAVKILLPRNLLFIFMVVYILFSMIAMIIASSNEKKLEDDKKKGTVNAKRSSTGIFILSLLVVIPLVLIFTVFKGSPTEYVVSTII</sequence>
<evidence type="ECO:0000256" key="1">
    <source>
        <dbReference type="SAM" id="Phobius"/>
    </source>
</evidence>
<proteinExistence type="predicted"/>
<protein>
    <submittedName>
        <fullName evidence="2">Uncharacterized protein</fullName>
    </submittedName>
</protein>
<feature type="transmembrane region" description="Helical" evidence="1">
    <location>
        <begin position="20"/>
        <end position="43"/>
    </location>
</feature>
<keyword evidence="1" id="KW-0812">Transmembrane</keyword>
<evidence type="ECO:0000313" key="2">
    <source>
        <dbReference type="EMBL" id="QHT78666.1"/>
    </source>
</evidence>
<keyword evidence="1" id="KW-1133">Transmembrane helix</keyword>
<feature type="transmembrane region" description="Helical" evidence="1">
    <location>
        <begin position="122"/>
        <end position="142"/>
    </location>
</feature>
<dbReference type="AlphaFoldDB" id="A0A6C0HET4"/>
<accession>A0A6C0HET4</accession>
<feature type="transmembrane region" description="Helical" evidence="1">
    <location>
        <begin position="55"/>
        <end position="76"/>
    </location>
</feature>
<name>A0A6C0HET4_9ZZZZ</name>
<reference evidence="2" key="1">
    <citation type="journal article" date="2020" name="Nature">
        <title>Giant virus diversity and host interactions through global metagenomics.</title>
        <authorList>
            <person name="Schulz F."/>
            <person name="Roux S."/>
            <person name="Paez-Espino D."/>
            <person name="Jungbluth S."/>
            <person name="Walsh D.A."/>
            <person name="Denef V.J."/>
            <person name="McMahon K.D."/>
            <person name="Konstantinidis K.T."/>
            <person name="Eloe-Fadrosh E.A."/>
            <person name="Kyrpides N.C."/>
            <person name="Woyke T."/>
        </authorList>
    </citation>
    <scope>NUCLEOTIDE SEQUENCE</scope>
    <source>
        <strain evidence="2">GVMAG-M-3300023179-92</strain>
    </source>
</reference>
<keyword evidence="1" id="KW-0472">Membrane</keyword>
<organism evidence="2">
    <name type="scientific">viral metagenome</name>
    <dbReference type="NCBI Taxonomy" id="1070528"/>
    <lineage>
        <taxon>unclassified sequences</taxon>
        <taxon>metagenomes</taxon>
        <taxon>organismal metagenomes</taxon>
    </lineage>
</organism>
<dbReference type="EMBL" id="MN739935">
    <property type="protein sequence ID" value="QHT78666.1"/>
    <property type="molecule type" value="Genomic_DNA"/>
</dbReference>
<feature type="transmembrane region" description="Helical" evidence="1">
    <location>
        <begin position="82"/>
        <end position="101"/>
    </location>
</feature>